<organism evidence="2 3">
    <name type="scientific">Bosea lupini</name>
    <dbReference type="NCBI Taxonomy" id="1036779"/>
    <lineage>
        <taxon>Bacteria</taxon>
        <taxon>Pseudomonadati</taxon>
        <taxon>Pseudomonadota</taxon>
        <taxon>Alphaproteobacteria</taxon>
        <taxon>Hyphomicrobiales</taxon>
        <taxon>Boseaceae</taxon>
        <taxon>Bosea</taxon>
    </lineage>
</organism>
<keyword evidence="3" id="KW-1185">Reference proteome</keyword>
<dbReference type="InterPro" id="IPR007138">
    <property type="entry name" value="ABM_dom"/>
</dbReference>
<dbReference type="EMBL" id="FOAN01000008">
    <property type="protein sequence ID" value="SEM19329.1"/>
    <property type="molecule type" value="Genomic_DNA"/>
</dbReference>
<sequence>MVTELALFRLRPGSGSAFEAAFARVAPLLTGADGYLRHRLRPTLDDANLYLLEVEWRDLAAHTLGFEPSDAHALFMAPLEPMLVGAPIVVHVLTGERS</sequence>
<evidence type="ECO:0000259" key="1">
    <source>
        <dbReference type="Pfam" id="PF03992"/>
    </source>
</evidence>
<dbReference type="Proteomes" id="UP000199664">
    <property type="component" value="Unassembled WGS sequence"/>
</dbReference>
<dbReference type="SUPFAM" id="SSF54909">
    <property type="entry name" value="Dimeric alpha+beta barrel"/>
    <property type="match status" value="1"/>
</dbReference>
<evidence type="ECO:0000313" key="2">
    <source>
        <dbReference type="EMBL" id="SEM19329.1"/>
    </source>
</evidence>
<dbReference type="GO" id="GO:0004497">
    <property type="term" value="F:monooxygenase activity"/>
    <property type="evidence" value="ECO:0007669"/>
    <property type="project" value="UniProtKB-KW"/>
</dbReference>
<reference evidence="3" key="1">
    <citation type="submission" date="2016-10" db="EMBL/GenBank/DDBJ databases">
        <authorList>
            <person name="Varghese N."/>
            <person name="Submissions S."/>
        </authorList>
    </citation>
    <scope>NUCLEOTIDE SEQUENCE [LARGE SCALE GENOMIC DNA]</scope>
    <source>
        <strain evidence="3">LMG 26383,CCUG 61248,R- 45681</strain>
    </source>
</reference>
<proteinExistence type="predicted"/>
<dbReference type="AlphaFoldDB" id="A0A1H7WE17"/>
<evidence type="ECO:0000313" key="3">
    <source>
        <dbReference type="Proteomes" id="UP000199664"/>
    </source>
</evidence>
<keyword evidence="2" id="KW-0503">Monooxygenase</keyword>
<dbReference type="STRING" id="1036779.SAMN04515666_108116"/>
<keyword evidence="2" id="KW-0560">Oxidoreductase</keyword>
<accession>A0A1H7WE17</accession>
<dbReference type="RefSeq" id="WP_091839870.1">
    <property type="nucleotide sequence ID" value="NZ_FOAN01000008.1"/>
</dbReference>
<dbReference type="OrthoDB" id="9798157at2"/>
<dbReference type="Pfam" id="PF03992">
    <property type="entry name" value="ABM"/>
    <property type="match status" value="1"/>
</dbReference>
<name>A0A1H7WE17_9HYPH</name>
<dbReference type="Gene3D" id="3.30.70.100">
    <property type="match status" value="1"/>
</dbReference>
<dbReference type="InterPro" id="IPR011008">
    <property type="entry name" value="Dimeric_a/b-barrel"/>
</dbReference>
<feature type="domain" description="ABM" evidence="1">
    <location>
        <begin position="1"/>
        <end position="73"/>
    </location>
</feature>
<protein>
    <submittedName>
        <fullName evidence="2">Heme-degrading monooxygenase HmoA</fullName>
    </submittedName>
</protein>
<gene>
    <name evidence="2" type="ORF">SAMN04515666_108116</name>
</gene>